<dbReference type="Pfam" id="PF24935">
    <property type="entry name" value="Ig_NUP210_6th"/>
    <property type="match status" value="1"/>
</dbReference>
<dbReference type="InterPro" id="IPR056898">
    <property type="entry name" value="Ig_NUP210_6th"/>
</dbReference>
<sequence length="634" mass="70412">NLNIATILPELHFTTLVRSINGTYLYVDVTMNGQEVIRATLYGVVGESLLIPITNHQEVMIYEPIILKPKTLVFPWHPKPRSYRHPIQVIGGSGNFTWSSCNESVALVTVKGVIATGDNRGFSIIQAWDVENPIHFGKMRVNVLRPVSIEFVRSRVEIEVGQTLDLPIMVYGLLDSDDMETVPVNDCSLMNLAVEMDKQGVFKVIQGHRMVIVYKRKGTVSITVYLVGYRKTNIAIAKSPVGVFLPITATIDLLLVDDVSLVPRNLTVYNHPDILEIVYLTEGSGYFFVNTTDTEILTSTYLETKNYVQIRPLQPGIVTMKAYDLCLTCKGPARAEIYVSDIFDFELDFIHKVFPPFRLIPRKVTLIIGGMMQVMSEGGPQPQSNIYFSINNHTIAKVNELGQLTALVVGTAKVIGIVQAVDDDTGRVVVFSQISLQLSAEHNFAMLLYSKAEGKTGLKVTIKAQNPSAGQFERYVDRFSDEIQIMVFGILQLLPLSLPAEEVLMSPNSYLKLQTSRDGKAYVNYEVRKCPHNKSVIMEDGHGVLTSGSRTGSSALTVTSLEYFGLNQTIVTGVRVAPVAYLSINTSPKLYIAKNEELAALPLGMTLTFTVNFYDLSGDQFHAHNTKLYLALNR</sequence>
<dbReference type="InterPro" id="IPR058779">
    <property type="entry name" value="Ig_NUP210_13th"/>
</dbReference>
<dbReference type="Pfam" id="PF24902">
    <property type="entry name" value="Ig_NUP210_9th"/>
    <property type="match status" value="1"/>
</dbReference>
<organism evidence="2 3">
    <name type="scientific">Scyliorhinus torazame</name>
    <name type="common">Cloudy catshark</name>
    <name type="synonym">Catulus torazame</name>
    <dbReference type="NCBI Taxonomy" id="75743"/>
    <lineage>
        <taxon>Eukaryota</taxon>
        <taxon>Metazoa</taxon>
        <taxon>Chordata</taxon>
        <taxon>Craniata</taxon>
        <taxon>Vertebrata</taxon>
        <taxon>Chondrichthyes</taxon>
        <taxon>Elasmobranchii</taxon>
        <taxon>Galeomorphii</taxon>
        <taxon>Galeoidea</taxon>
        <taxon>Carcharhiniformes</taxon>
        <taxon>Scyliorhinidae</taxon>
        <taxon>Scyliorhinus</taxon>
    </lineage>
</organism>
<dbReference type="InterPro" id="IPR056899">
    <property type="entry name" value="Ig_NUP210_9th"/>
</dbReference>
<evidence type="ECO:0000313" key="2">
    <source>
        <dbReference type="EMBL" id="GCB68850.1"/>
    </source>
</evidence>
<dbReference type="InterPro" id="IPR056897">
    <property type="entry name" value="Ig_NUP210_4th"/>
</dbReference>
<accession>A0A401P6Z9</accession>
<dbReference type="SUPFAM" id="SSF49373">
    <property type="entry name" value="Invasin/intimin cell-adhesion fragments"/>
    <property type="match status" value="1"/>
</dbReference>
<proteinExistence type="predicted"/>
<evidence type="ECO:0000313" key="3">
    <source>
        <dbReference type="Proteomes" id="UP000288216"/>
    </source>
</evidence>
<dbReference type="Pfam" id="PF26182">
    <property type="entry name" value="Ig_NUP210_5th"/>
    <property type="match status" value="1"/>
</dbReference>
<dbReference type="Pfam" id="PF24991">
    <property type="entry name" value="Ig_NUP210_4th"/>
    <property type="match status" value="1"/>
</dbReference>
<dbReference type="InterPro" id="IPR003343">
    <property type="entry name" value="Big_2"/>
</dbReference>
<comment type="caution">
    <text evidence="2">The sequence shown here is derived from an EMBL/GenBank/DDBJ whole genome shotgun (WGS) entry which is preliminary data.</text>
</comment>
<reference evidence="2 3" key="1">
    <citation type="journal article" date="2018" name="Nat. Ecol. Evol.">
        <title>Shark genomes provide insights into elasmobranch evolution and the origin of vertebrates.</title>
        <authorList>
            <person name="Hara Y"/>
            <person name="Yamaguchi K"/>
            <person name="Onimaru K"/>
            <person name="Kadota M"/>
            <person name="Koyanagi M"/>
            <person name="Keeley SD"/>
            <person name="Tatsumi K"/>
            <person name="Tanaka K"/>
            <person name="Motone F"/>
            <person name="Kageyama Y"/>
            <person name="Nozu R"/>
            <person name="Adachi N"/>
            <person name="Nishimura O"/>
            <person name="Nakagawa R"/>
            <person name="Tanegashima C"/>
            <person name="Kiyatake I"/>
            <person name="Matsumoto R"/>
            <person name="Murakumo K"/>
            <person name="Nishida K"/>
            <person name="Terakita A"/>
            <person name="Kuratani S"/>
            <person name="Sato K"/>
            <person name="Hyodo S Kuraku.S."/>
        </authorList>
    </citation>
    <scope>NUCLEOTIDE SEQUENCE [LARGE SCALE GENOMIC DNA]</scope>
</reference>
<dbReference type="InterPro" id="IPR055094">
    <property type="entry name" value="NUP210_Ig15"/>
</dbReference>
<keyword evidence="3" id="KW-1185">Reference proteome</keyword>
<dbReference type="Proteomes" id="UP000288216">
    <property type="component" value="Unassembled WGS sequence"/>
</dbReference>
<dbReference type="Pfam" id="PF26181">
    <property type="entry name" value="Ig_NUP210_13th"/>
    <property type="match status" value="1"/>
</dbReference>
<dbReference type="AlphaFoldDB" id="A0A401P6Z9"/>
<evidence type="ECO:0000259" key="1">
    <source>
        <dbReference type="SMART" id="SM00635"/>
    </source>
</evidence>
<dbReference type="Pfam" id="PF26183">
    <property type="entry name" value="Ig_NUP210_14th"/>
    <property type="match status" value="1"/>
</dbReference>
<dbReference type="STRING" id="75743.A0A401P6Z9"/>
<protein>
    <recommendedName>
        <fullName evidence="1">BIG2 domain-containing protein</fullName>
    </recommendedName>
</protein>
<dbReference type="GO" id="GO:0005643">
    <property type="term" value="C:nuclear pore"/>
    <property type="evidence" value="ECO:0007669"/>
    <property type="project" value="TreeGrafter"/>
</dbReference>
<dbReference type="SMART" id="SM00635">
    <property type="entry name" value="BID_2"/>
    <property type="match status" value="1"/>
</dbReference>
<dbReference type="InterPro" id="IPR008964">
    <property type="entry name" value="Invasin/intimin_cell_adhesion"/>
</dbReference>
<name>A0A401P6Z9_SCYTO</name>
<dbReference type="PANTHER" id="PTHR23019">
    <property type="entry name" value="NUCLEAR PORE MEMBRANE GLYCOPROTEIN GP210-RELATED"/>
    <property type="match status" value="1"/>
</dbReference>
<dbReference type="Pfam" id="PF02368">
    <property type="entry name" value="Big_2"/>
    <property type="match status" value="1"/>
</dbReference>
<dbReference type="EMBL" id="BFAA01001664">
    <property type="protein sequence ID" value="GCB68850.1"/>
    <property type="molecule type" value="Genomic_DNA"/>
</dbReference>
<dbReference type="PANTHER" id="PTHR23019:SF0">
    <property type="entry name" value="NUCLEAR PORE MEMBRANE GLYCOPROTEIN 210"/>
    <property type="match status" value="1"/>
</dbReference>
<dbReference type="OrthoDB" id="361283at2759"/>
<dbReference type="Pfam" id="PF22959">
    <property type="entry name" value="Ig_NUP210_15th"/>
    <property type="match status" value="1"/>
</dbReference>
<dbReference type="InterPro" id="IPR045197">
    <property type="entry name" value="NUP210-like"/>
</dbReference>
<feature type="domain" description="BIG2" evidence="1">
    <location>
        <begin position="353"/>
        <end position="428"/>
    </location>
</feature>
<gene>
    <name evidence="2" type="ORF">scyTo_0005369</name>
</gene>
<feature type="non-terminal residue" evidence="2">
    <location>
        <position position="1"/>
    </location>
</feature>